<keyword evidence="12" id="KW-1185">Reference proteome</keyword>
<dbReference type="EMBL" id="CP037940">
    <property type="protein sequence ID" value="QBO36245.1"/>
    <property type="molecule type" value="Genomic_DNA"/>
</dbReference>
<evidence type="ECO:0000256" key="7">
    <source>
        <dbReference type="HAMAP-Rule" id="MF_00503"/>
    </source>
</evidence>
<dbReference type="InterPro" id="IPR000244">
    <property type="entry name" value="Ribosomal_bL9"/>
</dbReference>
<dbReference type="InterPro" id="IPR020070">
    <property type="entry name" value="Ribosomal_bL9_N"/>
</dbReference>
<dbReference type="Proteomes" id="UP000292886">
    <property type="component" value="Chromosome"/>
</dbReference>
<dbReference type="InterPro" id="IPR020594">
    <property type="entry name" value="Ribosomal_bL9_bac/chp"/>
</dbReference>
<dbReference type="Pfam" id="PF01281">
    <property type="entry name" value="Ribosomal_L9_N"/>
    <property type="match status" value="1"/>
</dbReference>
<dbReference type="InterPro" id="IPR020069">
    <property type="entry name" value="Ribosomal_bL9_C"/>
</dbReference>
<evidence type="ECO:0000313" key="12">
    <source>
        <dbReference type="Proteomes" id="UP000292886"/>
    </source>
</evidence>
<sequence>MKVIFLEDVKGRGKKGEVKEIPDGFANFLIKSKKASQANNSAVSAVQGQKKAQVREAQEELDAAQALKVKLEDDKSVVELKAKAGEDGRLFGAVSSKQVAEAINKQLGLKIDKRKMDMKQPIRALGYTNVPVKLHHQVEATIRVHVDEL</sequence>
<feature type="coiled-coil region" evidence="8">
    <location>
        <begin position="47"/>
        <end position="74"/>
    </location>
</feature>
<dbReference type="GO" id="GO:0006412">
    <property type="term" value="P:translation"/>
    <property type="evidence" value="ECO:0007669"/>
    <property type="project" value="UniProtKB-UniRule"/>
</dbReference>
<dbReference type="HAMAP" id="MF_00503">
    <property type="entry name" value="Ribosomal_bL9"/>
    <property type="match status" value="1"/>
</dbReference>
<dbReference type="AlphaFoldDB" id="A0A4V1AIP7"/>
<keyword evidence="5 7" id="KW-0687">Ribonucleoprotein</keyword>
<evidence type="ECO:0000256" key="6">
    <source>
        <dbReference type="ARBA" id="ARBA00035292"/>
    </source>
</evidence>
<dbReference type="GO" id="GO:0005840">
    <property type="term" value="C:ribosome"/>
    <property type="evidence" value="ECO:0007669"/>
    <property type="project" value="UniProtKB-KW"/>
</dbReference>
<evidence type="ECO:0000256" key="5">
    <source>
        <dbReference type="ARBA" id="ARBA00023274"/>
    </source>
</evidence>
<evidence type="ECO:0000256" key="3">
    <source>
        <dbReference type="ARBA" id="ARBA00022884"/>
    </source>
</evidence>
<dbReference type="FunFam" id="3.10.430.100:FF:000002">
    <property type="entry name" value="50S ribosomal protein L9"/>
    <property type="match status" value="1"/>
</dbReference>
<dbReference type="SUPFAM" id="SSF55658">
    <property type="entry name" value="L9 N-domain-like"/>
    <property type="match status" value="1"/>
</dbReference>
<proteinExistence type="inferred from homology"/>
<keyword evidence="8" id="KW-0175">Coiled coil</keyword>
<reference evidence="12" key="1">
    <citation type="submission" date="2019-03" db="EMBL/GenBank/DDBJ databases">
        <title>Weissella sp. 26KH-42 Genome sequencing.</title>
        <authorList>
            <person name="Heo J."/>
            <person name="Kim S.-J."/>
            <person name="Kim J.-S."/>
            <person name="Hong S.-B."/>
            <person name="Kwon S.-W."/>
        </authorList>
    </citation>
    <scope>NUCLEOTIDE SEQUENCE [LARGE SCALE GENOMIC DNA]</scope>
    <source>
        <strain evidence="12">26KH-42</strain>
    </source>
</reference>
<evidence type="ECO:0000259" key="9">
    <source>
        <dbReference type="Pfam" id="PF01281"/>
    </source>
</evidence>
<dbReference type="GO" id="GO:1990904">
    <property type="term" value="C:ribonucleoprotein complex"/>
    <property type="evidence" value="ECO:0007669"/>
    <property type="project" value="UniProtKB-KW"/>
</dbReference>
<keyword evidence="4 7" id="KW-0689">Ribosomal protein</keyword>
<comment type="function">
    <text evidence="7">Binds to the 23S rRNA.</text>
</comment>
<accession>A0A4V1AIP7</accession>
<name>A0A4V1AIP7_9LACO</name>
<dbReference type="OrthoDB" id="9788336at2"/>
<dbReference type="NCBIfam" id="TIGR00158">
    <property type="entry name" value="L9"/>
    <property type="match status" value="1"/>
</dbReference>
<feature type="domain" description="Large ribosomal subunit protein bL9 C-terminal" evidence="10">
    <location>
        <begin position="63"/>
        <end position="147"/>
    </location>
</feature>
<dbReference type="PANTHER" id="PTHR21368">
    <property type="entry name" value="50S RIBOSOMAL PROTEIN L9"/>
    <property type="match status" value="1"/>
</dbReference>
<evidence type="ECO:0000256" key="4">
    <source>
        <dbReference type="ARBA" id="ARBA00022980"/>
    </source>
</evidence>
<evidence type="ECO:0000256" key="8">
    <source>
        <dbReference type="SAM" id="Coils"/>
    </source>
</evidence>
<dbReference type="SUPFAM" id="SSF55653">
    <property type="entry name" value="Ribosomal protein L9 C-domain"/>
    <property type="match status" value="1"/>
</dbReference>
<dbReference type="RefSeq" id="WP_133363323.1">
    <property type="nucleotide sequence ID" value="NZ_CP037940.1"/>
</dbReference>
<dbReference type="Gene3D" id="3.10.430.100">
    <property type="entry name" value="Ribosomal protein L9, C-terminal domain"/>
    <property type="match status" value="1"/>
</dbReference>
<dbReference type="KEGG" id="wei:EQG49_07115"/>
<dbReference type="Pfam" id="PF03948">
    <property type="entry name" value="Ribosomal_L9_C"/>
    <property type="match status" value="1"/>
</dbReference>
<keyword evidence="2 7" id="KW-0699">rRNA-binding</keyword>
<comment type="similarity">
    <text evidence="1 7">Belongs to the bacterial ribosomal protein bL9 family.</text>
</comment>
<protein>
    <recommendedName>
        <fullName evidence="6 7">Large ribosomal subunit protein bL9</fullName>
    </recommendedName>
</protein>
<feature type="domain" description="Ribosomal protein L9" evidence="9">
    <location>
        <begin position="1"/>
        <end position="44"/>
    </location>
</feature>
<dbReference type="Gene3D" id="3.40.5.10">
    <property type="entry name" value="Ribosomal protein L9, N-terminal domain"/>
    <property type="match status" value="1"/>
</dbReference>
<evidence type="ECO:0000256" key="1">
    <source>
        <dbReference type="ARBA" id="ARBA00010605"/>
    </source>
</evidence>
<gene>
    <name evidence="7" type="primary">rplI</name>
    <name evidence="11" type="ORF">EQG49_07115</name>
</gene>
<dbReference type="InterPro" id="IPR036791">
    <property type="entry name" value="Ribosomal_bL9_C_sf"/>
</dbReference>
<evidence type="ECO:0000313" key="11">
    <source>
        <dbReference type="EMBL" id="QBO36245.1"/>
    </source>
</evidence>
<evidence type="ECO:0000256" key="2">
    <source>
        <dbReference type="ARBA" id="ARBA00022730"/>
    </source>
</evidence>
<dbReference type="InterPro" id="IPR036935">
    <property type="entry name" value="Ribosomal_bL9_N_sf"/>
</dbReference>
<dbReference type="GO" id="GO:0003735">
    <property type="term" value="F:structural constituent of ribosome"/>
    <property type="evidence" value="ECO:0007669"/>
    <property type="project" value="InterPro"/>
</dbReference>
<dbReference type="InterPro" id="IPR009027">
    <property type="entry name" value="Ribosomal_bL9/RNase_H1_N"/>
</dbReference>
<dbReference type="GO" id="GO:0019843">
    <property type="term" value="F:rRNA binding"/>
    <property type="evidence" value="ECO:0007669"/>
    <property type="project" value="UniProtKB-UniRule"/>
</dbReference>
<organism evidence="11 12">
    <name type="scientific">Periweissella cryptocerci</name>
    <dbReference type="NCBI Taxonomy" id="2506420"/>
    <lineage>
        <taxon>Bacteria</taxon>
        <taxon>Bacillati</taxon>
        <taxon>Bacillota</taxon>
        <taxon>Bacilli</taxon>
        <taxon>Lactobacillales</taxon>
        <taxon>Lactobacillaceae</taxon>
        <taxon>Periweissella</taxon>
    </lineage>
</organism>
<keyword evidence="3 7" id="KW-0694">RNA-binding</keyword>
<evidence type="ECO:0000259" key="10">
    <source>
        <dbReference type="Pfam" id="PF03948"/>
    </source>
</evidence>